<dbReference type="GO" id="GO:0005886">
    <property type="term" value="C:plasma membrane"/>
    <property type="evidence" value="ECO:0007669"/>
    <property type="project" value="TreeGrafter"/>
</dbReference>
<accession>A0A1H1TWC5</accession>
<dbReference type="Proteomes" id="UP000243904">
    <property type="component" value="Chromosome I"/>
</dbReference>
<dbReference type="InterPro" id="IPR007383">
    <property type="entry name" value="DUF445"/>
</dbReference>
<feature type="transmembrane region" description="Helical" evidence="1">
    <location>
        <begin position="52"/>
        <end position="77"/>
    </location>
</feature>
<keyword evidence="1" id="KW-0812">Transmembrane</keyword>
<keyword evidence="1" id="KW-1133">Transmembrane helix</keyword>
<proteinExistence type="predicted"/>
<sequence length="428" mass="47396">MALPATFVINAPGDVARAAELRRVKALATLVLAATLALFVVAKVLLPLHPVFGFVAAFAEAATIGGLADWYAVVALFRRPLGLPIPHTAIIQSNQHRIADKLGEFIEQHFLEAGPVEAKLRQIDFGSFIADWLRDRKRSADLARFVLRLLPEAVSATENSGLMTFIVRRITTQLLSIDLAPLAAGTLRAFVAEGRHQGLLDDLLRAIHQSLTQPETMALIRGKIRDELPTLLKLYRTDKFLVNKIVASATSFFEEVRNDPNHAFRGEFDRMLLTFVDRLGNDPAYADRIDGLKRDLLARPELGDLARNIWSNARSFIERSAAGETQVLQHHLARMFAEAGEALAGDIELRGEINQGLVTVFRSFIADQKSGVSSFISDQVKAWDMGQLLQLIEINIGRDLQYIRFNGSLIGGLAGLALYTAEFLLRWL</sequence>
<reference evidence="3" key="1">
    <citation type="submission" date="2016-10" db="EMBL/GenBank/DDBJ databases">
        <authorList>
            <person name="Varghese N."/>
            <person name="Submissions S."/>
        </authorList>
    </citation>
    <scope>NUCLEOTIDE SEQUENCE [LARGE SCALE GENOMIC DNA]</scope>
    <source>
        <strain evidence="3">GAS369</strain>
    </source>
</reference>
<dbReference type="PANTHER" id="PTHR38442">
    <property type="entry name" value="INNER MEMBRANE PROTEIN-RELATED"/>
    <property type="match status" value="1"/>
</dbReference>
<protein>
    <submittedName>
        <fullName evidence="2">Uncharacterized membrane-anchored protein YjiN, DUF445 family</fullName>
    </submittedName>
</protein>
<name>A0A1H1TWC5_9BRAD</name>
<dbReference type="AlphaFoldDB" id="A0A1H1TWC5"/>
<dbReference type="EMBL" id="LT629750">
    <property type="protein sequence ID" value="SDS64401.1"/>
    <property type="molecule type" value="Genomic_DNA"/>
</dbReference>
<feature type="transmembrane region" description="Helical" evidence="1">
    <location>
        <begin position="26"/>
        <end position="46"/>
    </location>
</feature>
<gene>
    <name evidence="2" type="ORF">SAMN05444158_2706</name>
</gene>
<evidence type="ECO:0000256" key="1">
    <source>
        <dbReference type="SAM" id="Phobius"/>
    </source>
</evidence>
<dbReference type="RefSeq" id="WP_146687595.1">
    <property type="nucleotide sequence ID" value="NZ_LT629750.1"/>
</dbReference>
<evidence type="ECO:0000313" key="2">
    <source>
        <dbReference type="EMBL" id="SDS64401.1"/>
    </source>
</evidence>
<keyword evidence="1" id="KW-0472">Membrane</keyword>
<evidence type="ECO:0000313" key="3">
    <source>
        <dbReference type="Proteomes" id="UP000243904"/>
    </source>
</evidence>
<dbReference type="PANTHER" id="PTHR38442:SF1">
    <property type="entry name" value="INNER MEMBRANE PROTEIN"/>
    <property type="match status" value="1"/>
</dbReference>
<dbReference type="Pfam" id="PF04286">
    <property type="entry name" value="DUF445"/>
    <property type="match status" value="1"/>
</dbReference>
<keyword evidence="3" id="KW-1185">Reference proteome</keyword>
<feature type="transmembrane region" description="Helical" evidence="1">
    <location>
        <begin position="405"/>
        <end position="425"/>
    </location>
</feature>
<organism evidence="2 3">
    <name type="scientific">Bradyrhizobium canariense</name>
    <dbReference type="NCBI Taxonomy" id="255045"/>
    <lineage>
        <taxon>Bacteria</taxon>
        <taxon>Pseudomonadati</taxon>
        <taxon>Pseudomonadota</taxon>
        <taxon>Alphaproteobacteria</taxon>
        <taxon>Hyphomicrobiales</taxon>
        <taxon>Nitrobacteraceae</taxon>
        <taxon>Bradyrhizobium</taxon>
    </lineage>
</organism>